<dbReference type="InterPro" id="IPR009003">
    <property type="entry name" value="Peptidase_S1_PA"/>
</dbReference>
<evidence type="ECO:0000256" key="2">
    <source>
        <dbReference type="ARBA" id="ARBA00022670"/>
    </source>
</evidence>
<feature type="signal peptide" evidence="6">
    <location>
        <begin position="1"/>
        <end position="15"/>
    </location>
</feature>
<dbReference type="PANTHER" id="PTHR24252">
    <property type="entry name" value="ACROSIN-RELATED"/>
    <property type="match status" value="1"/>
</dbReference>
<protein>
    <submittedName>
        <fullName evidence="8">DgyrCDS14139</fullName>
    </submittedName>
</protein>
<dbReference type="AlphaFoldDB" id="A0A7I8WCR2"/>
<evidence type="ECO:0000256" key="4">
    <source>
        <dbReference type="ARBA" id="ARBA00022825"/>
    </source>
</evidence>
<evidence type="ECO:0000256" key="1">
    <source>
        <dbReference type="ARBA" id="ARBA00007664"/>
    </source>
</evidence>
<dbReference type="InterPro" id="IPR001254">
    <property type="entry name" value="Trypsin_dom"/>
</dbReference>
<evidence type="ECO:0000256" key="3">
    <source>
        <dbReference type="ARBA" id="ARBA00022801"/>
    </source>
</evidence>
<dbReference type="CDD" id="cd00190">
    <property type="entry name" value="Tryp_SPc"/>
    <property type="match status" value="1"/>
</dbReference>
<dbReference type="Pfam" id="PF00089">
    <property type="entry name" value="Trypsin"/>
    <property type="match status" value="1"/>
</dbReference>
<sequence length="267" mass="29251">MKALLLLTFVAYTNAQWLSECGESKYPNPAPEQQTDRFGRVVGGWEARVNEFPYQISLREFGSHACGAVIVNEDWVLCAAHCTDGNARDYEVVAGEHYRSSPNAAVQVIPVLQIINHEFYEDPLEDSNDISLLRLANKIVFNENVRPACSPREVDYVDNTVTVSGWGTTFSGGSVTDELRYTNVQVQSNDDCALSYPGEIDESMICAAAPGRDTCQGDSGGPMAYNNNGKFEVVGLTSWGRGCAQPGFAGVYARVSAQLEWIKTNTQ</sequence>
<accession>A0A7I8WCR2</accession>
<feature type="chain" id="PRO_5029565444" evidence="6">
    <location>
        <begin position="16"/>
        <end position="267"/>
    </location>
</feature>
<dbReference type="GO" id="GO:0006508">
    <property type="term" value="P:proteolysis"/>
    <property type="evidence" value="ECO:0007669"/>
    <property type="project" value="UniProtKB-KW"/>
</dbReference>
<keyword evidence="3" id="KW-0378">Hydrolase</keyword>
<dbReference type="SMART" id="SM00020">
    <property type="entry name" value="Tryp_SPc"/>
    <property type="match status" value="1"/>
</dbReference>
<organism evidence="8 9">
    <name type="scientific">Dimorphilus gyrociliatus</name>
    <dbReference type="NCBI Taxonomy" id="2664684"/>
    <lineage>
        <taxon>Eukaryota</taxon>
        <taxon>Metazoa</taxon>
        <taxon>Spiralia</taxon>
        <taxon>Lophotrochozoa</taxon>
        <taxon>Annelida</taxon>
        <taxon>Polychaeta</taxon>
        <taxon>Polychaeta incertae sedis</taxon>
        <taxon>Dinophilidae</taxon>
        <taxon>Dimorphilus</taxon>
    </lineage>
</organism>
<dbReference type="GO" id="GO:0004252">
    <property type="term" value="F:serine-type endopeptidase activity"/>
    <property type="evidence" value="ECO:0007669"/>
    <property type="project" value="InterPro"/>
</dbReference>
<keyword evidence="9" id="KW-1185">Reference proteome</keyword>
<comment type="similarity">
    <text evidence="1">Belongs to the peptidase S1 family.</text>
</comment>
<keyword evidence="5" id="KW-1015">Disulfide bond</keyword>
<reference evidence="8 9" key="1">
    <citation type="submission" date="2020-08" db="EMBL/GenBank/DDBJ databases">
        <authorList>
            <person name="Hejnol A."/>
        </authorList>
    </citation>
    <scope>NUCLEOTIDE SEQUENCE [LARGE SCALE GENOMIC DNA]</scope>
</reference>
<dbReference type="PRINTS" id="PR00722">
    <property type="entry name" value="CHYMOTRYPSIN"/>
</dbReference>
<name>A0A7I8WCR2_9ANNE</name>
<gene>
    <name evidence="8" type="ORF">DGYR_LOCUS13249</name>
</gene>
<dbReference type="EMBL" id="CAJFCJ010000030">
    <property type="protein sequence ID" value="CAD5125956.1"/>
    <property type="molecule type" value="Genomic_DNA"/>
</dbReference>
<dbReference type="InterPro" id="IPR033116">
    <property type="entry name" value="TRYPSIN_SER"/>
</dbReference>
<keyword evidence="6" id="KW-0732">Signal</keyword>
<dbReference type="PROSITE" id="PS00135">
    <property type="entry name" value="TRYPSIN_SER"/>
    <property type="match status" value="1"/>
</dbReference>
<dbReference type="InterPro" id="IPR043504">
    <property type="entry name" value="Peptidase_S1_PA_chymotrypsin"/>
</dbReference>
<evidence type="ECO:0000259" key="7">
    <source>
        <dbReference type="PROSITE" id="PS50240"/>
    </source>
</evidence>
<dbReference type="FunFam" id="2.40.10.10:FF:000077">
    <property type="entry name" value="Predicted protein"/>
    <property type="match status" value="1"/>
</dbReference>
<evidence type="ECO:0000313" key="9">
    <source>
        <dbReference type="Proteomes" id="UP000549394"/>
    </source>
</evidence>
<dbReference type="InterPro" id="IPR001314">
    <property type="entry name" value="Peptidase_S1A"/>
</dbReference>
<keyword evidence="2" id="KW-0645">Protease</keyword>
<dbReference type="SUPFAM" id="SSF50494">
    <property type="entry name" value="Trypsin-like serine proteases"/>
    <property type="match status" value="1"/>
</dbReference>
<dbReference type="PROSITE" id="PS50240">
    <property type="entry name" value="TRYPSIN_DOM"/>
    <property type="match status" value="1"/>
</dbReference>
<evidence type="ECO:0000256" key="6">
    <source>
        <dbReference type="SAM" id="SignalP"/>
    </source>
</evidence>
<dbReference type="Proteomes" id="UP000549394">
    <property type="component" value="Unassembled WGS sequence"/>
</dbReference>
<evidence type="ECO:0000256" key="5">
    <source>
        <dbReference type="ARBA" id="ARBA00023157"/>
    </source>
</evidence>
<evidence type="ECO:0000313" key="8">
    <source>
        <dbReference type="EMBL" id="CAD5125956.1"/>
    </source>
</evidence>
<keyword evidence="4" id="KW-0720">Serine protease</keyword>
<comment type="caution">
    <text evidence="8">The sequence shown here is derived from an EMBL/GenBank/DDBJ whole genome shotgun (WGS) entry which is preliminary data.</text>
</comment>
<dbReference type="Gene3D" id="2.40.10.10">
    <property type="entry name" value="Trypsin-like serine proteases"/>
    <property type="match status" value="1"/>
</dbReference>
<feature type="domain" description="Peptidase S1" evidence="7">
    <location>
        <begin position="41"/>
        <end position="267"/>
    </location>
</feature>
<dbReference type="PANTHER" id="PTHR24252:SF7">
    <property type="entry name" value="HYALIN"/>
    <property type="match status" value="1"/>
</dbReference>
<proteinExistence type="inferred from homology"/>
<dbReference type="OrthoDB" id="10012881at2759"/>